<name>A0A0V0GKJ9_SOLCH</name>
<dbReference type="EMBL" id="GEDG01036529">
    <property type="protein sequence ID" value="JAP08652.1"/>
    <property type="molecule type" value="Transcribed_RNA"/>
</dbReference>
<feature type="transmembrane region" description="Helical" evidence="1">
    <location>
        <begin position="27"/>
        <end position="50"/>
    </location>
</feature>
<keyword evidence="1" id="KW-1133">Transmembrane helix</keyword>
<organism evidence="2">
    <name type="scientific">Solanum chacoense</name>
    <name type="common">Chaco potato</name>
    <dbReference type="NCBI Taxonomy" id="4108"/>
    <lineage>
        <taxon>Eukaryota</taxon>
        <taxon>Viridiplantae</taxon>
        <taxon>Streptophyta</taxon>
        <taxon>Embryophyta</taxon>
        <taxon>Tracheophyta</taxon>
        <taxon>Spermatophyta</taxon>
        <taxon>Magnoliopsida</taxon>
        <taxon>eudicotyledons</taxon>
        <taxon>Gunneridae</taxon>
        <taxon>Pentapetalae</taxon>
        <taxon>asterids</taxon>
        <taxon>lamiids</taxon>
        <taxon>Solanales</taxon>
        <taxon>Solanaceae</taxon>
        <taxon>Solanoideae</taxon>
        <taxon>Solaneae</taxon>
        <taxon>Solanum</taxon>
    </lineage>
</organism>
<accession>A0A0V0GKJ9</accession>
<evidence type="ECO:0000256" key="1">
    <source>
        <dbReference type="SAM" id="Phobius"/>
    </source>
</evidence>
<evidence type="ECO:0000313" key="2">
    <source>
        <dbReference type="EMBL" id="JAP08652.1"/>
    </source>
</evidence>
<dbReference type="EMBL" id="GEDG01017166">
    <property type="protein sequence ID" value="JAP21911.1"/>
    <property type="molecule type" value="Transcribed_RNA"/>
</dbReference>
<dbReference type="AlphaFoldDB" id="A0A0V0GKJ9"/>
<keyword evidence="1" id="KW-0812">Transmembrane</keyword>
<proteinExistence type="predicted"/>
<sequence>MDELISMLKICTTNGDLTRLLFQLGHYIIIFFQVGLYILILFQVGFHILYEKVVTRIMYCATQIRCEKVVPKICMVLWKLSMRE</sequence>
<protein>
    <submittedName>
        <fullName evidence="2">Putative ovule protein</fullName>
    </submittedName>
</protein>
<reference evidence="2" key="1">
    <citation type="submission" date="2015-12" db="EMBL/GenBank/DDBJ databases">
        <title>Gene expression during late stages of embryo sac development: a critical building block for successful pollen-pistil interactions.</title>
        <authorList>
            <person name="Liu Y."/>
            <person name="Joly V."/>
            <person name="Sabar M."/>
            <person name="Matton D.P."/>
        </authorList>
    </citation>
    <scope>NUCLEOTIDE SEQUENCE</scope>
</reference>
<keyword evidence="1" id="KW-0472">Membrane</keyword>